<evidence type="ECO:0008006" key="3">
    <source>
        <dbReference type="Google" id="ProtNLM"/>
    </source>
</evidence>
<sequence length="63" mass="6903">MLQADTSSTLWIAESGTYTVKIGASSINIKQTATFDLAKDIVTEKDNRVLMPQVSINGLKKFL</sequence>
<accession>A0A5B8V6H3</accession>
<proteinExistence type="predicted"/>
<keyword evidence="2" id="KW-1185">Reference proteome</keyword>
<dbReference type="Proteomes" id="UP000321533">
    <property type="component" value="Chromosome"/>
</dbReference>
<name>A0A5B8V6H3_9BACT</name>
<dbReference type="RefSeq" id="WP_147188672.1">
    <property type="nucleotide sequence ID" value="NZ_CP042435.1"/>
</dbReference>
<evidence type="ECO:0000313" key="2">
    <source>
        <dbReference type="Proteomes" id="UP000321533"/>
    </source>
</evidence>
<evidence type="ECO:0000313" key="1">
    <source>
        <dbReference type="EMBL" id="QEC66872.1"/>
    </source>
</evidence>
<dbReference type="KEGG" id="pgin:FRZ67_05980"/>
<protein>
    <recommendedName>
        <fullName evidence="3">Fibronectin type III-like domain-containing protein</fullName>
    </recommendedName>
</protein>
<organism evidence="1 2">
    <name type="scientific">Panacibacter ginsenosidivorans</name>
    <dbReference type="NCBI Taxonomy" id="1813871"/>
    <lineage>
        <taxon>Bacteria</taxon>
        <taxon>Pseudomonadati</taxon>
        <taxon>Bacteroidota</taxon>
        <taxon>Chitinophagia</taxon>
        <taxon>Chitinophagales</taxon>
        <taxon>Chitinophagaceae</taxon>
        <taxon>Panacibacter</taxon>
    </lineage>
</organism>
<gene>
    <name evidence="1" type="ORF">FRZ67_05980</name>
</gene>
<dbReference type="AlphaFoldDB" id="A0A5B8V6H3"/>
<reference evidence="1 2" key="1">
    <citation type="journal article" date="2016" name="Int. J. Syst. Evol. Microbiol.">
        <title>Panacibacter ginsenosidivorans gen. nov., sp. nov., with ginsenoside converting activity isolated from soil of a ginseng field.</title>
        <authorList>
            <person name="Siddiqi M.Z."/>
            <person name="Muhammad Shafi S."/>
            <person name="Choi K.D."/>
            <person name="Im W.T."/>
        </authorList>
    </citation>
    <scope>NUCLEOTIDE SEQUENCE [LARGE SCALE GENOMIC DNA]</scope>
    <source>
        <strain evidence="1 2">Gsoil1550</strain>
    </source>
</reference>
<dbReference type="EMBL" id="CP042435">
    <property type="protein sequence ID" value="QEC66872.1"/>
    <property type="molecule type" value="Genomic_DNA"/>
</dbReference>